<comment type="caution">
    <text evidence="2">The sequence shown here is derived from an EMBL/GenBank/DDBJ whole genome shotgun (WGS) entry which is preliminary data.</text>
</comment>
<evidence type="ECO:0000313" key="2">
    <source>
        <dbReference type="EMBL" id="MFC4673841.1"/>
    </source>
</evidence>
<organism evidence="2 3">
    <name type="scientific">Dysgonomonas termitidis</name>
    <dbReference type="NCBI Taxonomy" id="1516126"/>
    <lineage>
        <taxon>Bacteria</taxon>
        <taxon>Pseudomonadati</taxon>
        <taxon>Bacteroidota</taxon>
        <taxon>Bacteroidia</taxon>
        <taxon>Bacteroidales</taxon>
        <taxon>Dysgonomonadaceae</taxon>
        <taxon>Dysgonomonas</taxon>
    </lineage>
</organism>
<proteinExistence type="predicted"/>
<keyword evidence="1" id="KW-0472">Membrane</keyword>
<evidence type="ECO:0000313" key="3">
    <source>
        <dbReference type="Proteomes" id="UP001596023"/>
    </source>
</evidence>
<keyword evidence="1" id="KW-1133">Transmembrane helix</keyword>
<dbReference type="Proteomes" id="UP001596023">
    <property type="component" value="Unassembled WGS sequence"/>
</dbReference>
<gene>
    <name evidence="2" type="ORF">ACFO6W_09070</name>
</gene>
<feature type="transmembrane region" description="Helical" evidence="1">
    <location>
        <begin position="307"/>
        <end position="327"/>
    </location>
</feature>
<evidence type="ECO:0000256" key="1">
    <source>
        <dbReference type="SAM" id="Phobius"/>
    </source>
</evidence>
<keyword evidence="1" id="KW-0812">Transmembrane</keyword>
<name>A0ABV9KV50_9BACT</name>
<dbReference type="InterPro" id="IPR039498">
    <property type="entry name" value="NTP_transf_5"/>
</dbReference>
<sequence length="371" mass="43728">MEMLFLLLKLSLNMNKDEVEYSSHVLKNNKNENWKQLFNLSIRQGVLLLSYEGIQYLPASLQPPRNLKLRWCVNVVKGKERYDHYKEVITKLSGLFFNNNLKLVLIKGITIAELYPVPSLRESGDIDICLLEKAGQVDNLLETLGVRKEKGIPKHTTFFIDGIPIENHYTFFDTSLTFRRERQLYQKMENILKGMLSEESYISINENNIFQLPPQAAALYIIGHTFRHFCCLDTNIRQLCDWTIFFSKYKNNIDYELLSSQVCELGLNDFVSHINDFCFLKLGFRPYFMASPKMDTKAELMILKTIMRYRVTPVIHVPVIGVIAYLFRRNNLYKRYLGRVNLSEFLLPELKSYFLYLLKKRWRRVKKEIEA</sequence>
<accession>A0ABV9KV50</accession>
<dbReference type="Pfam" id="PF14907">
    <property type="entry name" value="NTP_transf_5"/>
    <property type="match status" value="1"/>
</dbReference>
<protein>
    <submittedName>
        <fullName evidence="2">Nucleotidyltransferase family protein</fullName>
    </submittedName>
</protein>
<reference evidence="3" key="1">
    <citation type="journal article" date="2019" name="Int. J. Syst. Evol. Microbiol.">
        <title>The Global Catalogue of Microorganisms (GCM) 10K type strain sequencing project: providing services to taxonomists for standard genome sequencing and annotation.</title>
        <authorList>
            <consortium name="The Broad Institute Genomics Platform"/>
            <consortium name="The Broad Institute Genome Sequencing Center for Infectious Disease"/>
            <person name="Wu L."/>
            <person name="Ma J."/>
        </authorList>
    </citation>
    <scope>NUCLEOTIDE SEQUENCE [LARGE SCALE GENOMIC DNA]</scope>
    <source>
        <strain evidence="3">CCUG 66188</strain>
    </source>
</reference>
<dbReference type="EMBL" id="JBHSGN010000063">
    <property type="protein sequence ID" value="MFC4673841.1"/>
    <property type="molecule type" value="Genomic_DNA"/>
</dbReference>
<keyword evidence="3" id="KW-1185">Reference proteome</keyword>